<dbReference type="InterPro" id="IPR008949">
    <property type="entry name" value="Isoprenoid_synthase_dom_sf"/>
</dbReference>
<protein>
    <submittedName>
        <fullName evidence="2">Squalene synthase HpnC</fullName>
    </submittedName>
</protein>
<evidence type="ECO:0000313" key="2">
    <source>
        <dbReference type="EMBL" id="OIV35823.1"/>
    </source>
</evidence>
<dbReference type="OrthoDB" id="9807580at2"/>
<dbReference type="GO" id="GO:0051996">
    <property type="term" value="F:squalene synthase [NAD(P)H] activity"/>
    <property type="evidence" value="ECO:0007669"/>
    <property type="project" value="InterPro"/>
</dbReference>
<dbReference type="Pfam" id="PF00494">
    <property type="entry name" value="SQS_PSY"/>
    <property type="match status" value="1"/>
</dbReference>
<dbReference type="InterPro" id="IPR002060">
    <property type="entry name" value="Squ/phyt_synthse"/>
</dbReference>
<dbReference type="SFLD" id="SFLDG01212">
    <property type="entry name" value="Phytoene_synthase_like"/>
    <property type="match status" value="1"/>
</dbReference>
<dbReference type="InterPro" id="IPR033904">
    <property type="entry name" value="Trans_IPPS_HH"/>
</dbReference>
<dbReference type="Gene3D" id="1.10.600.10">
    <property type="entry name" value="Farnesyl Diphosphate Synthase"/>
    <property type="match status" value="1"/>
</dbReference>
<dbReference type="SFLD" id="SFLDG01018">
    <property type="entry name" value="Squalene/Phytoene_Synthase_Lik"/>
    <property type="match status" value="1"/>
</dbReference>
<dbReference type="CDD" id="cd00683">
    <property type="entry name" value="Trans_IPPS_HH"/>
    <property type="match status" value="1"/>
</dbReference>
<organism evidence="2 3">
    <name type="scientific">Mangrovactinospora gilvigrisea</name>
    <dbReference type="NCBI Taxonomy" id="1428644"/>
    <lineage>
        <taxon>Bacteria</taxon>
        <taxon>Bacillati</taxon>
        <taxon>Actinomycetota</taxon>
        <taxon>Actinomycetes</taxon>
        <taxon>Kitasatosporales</taxon>
        <taxon>Streptomycetaceae</taxon>
        <taxon>Mangrovactinospora</taxon>
    </lineage>
</organism>
<dbReference type="EMBL" id="MLCF01000128">
    <property type="protein sequence ID" value="OIV35823.1"/>
    <property type="molecule type" value="Genomic_DNA"/>
</dbReference>
<dbReference type="RefSeq" id="WP_071658225.1">
    <property type="nucleotide sequence ID" value="NZ_MLCF01000128.1"/>
</dbReference>
<dbReference type="SUPFAM" id="SSF48576">
    <property type="entry name" value="Terpenoid synthases"/>
    <property type="match status" value="1"/>
</dbReference>
<keyword evidence="3" id="KW-1185">Reference proteome</keyword>
<dbReference type="InterPro" id="IPR017827">
    <property type="entry name" value="HSQ_synthase_HpnC"/>
</dbReference>
<gene>
    <name evidence="2" type="ORF">BIV57_19590</name>
</gene>
<dbReference type="GO" id="GO:0004311">
    <property type="term" value="F:geranylgeranyl diphosphate synthase activity"/>
    <property type="evidence" value="ECO:0007669"/>
    <property type="project" value="InterPro"/>
</dbReference>
<comment type="caution">
    <text evidence="2">The sequence shown here is derived from an EMBL/GenBank/DDBJ whole genome shotgun (WGS) entry which is preliminary data.</text>
</comment>
<evidence type="ECO:0000256" key="1">
    <source>
        <dbReference type="SAM" id="MobiDB-lite"/>
    </source>
</evidence>
<feature type="region of interest" description="Disordered" evidence="1">
    <location>
        <begin position="290"/>
        <end position="321"/>
    </location>
</feature>
<dbReference type="AlphaFoldDB" id="A0A1J7BAV4"/>
<evidence type="ECO:0000313" key="3">
    <source>
        <dbReference type="Proteomes" id="UP000243342"/>
    </source>
</evidence>
<name>A0A1J7BAV4_9ACTN</name>
<dbReference type="InterPro" id="IPR044843">
    <property type="entry name" value="Trans_IPPS_bact-type"/>
</dbReference>
<sequence>MTVQSCTPAEDGVLAKASAENFPVAPFFLPPAVRADVMAVYGFARLVDDIGDGDLPPGRQDEAVLGAEGGTRIEVLDALDRDLDRIYADGDGPRHPLMRDLAGTVRAHGIPADPFKRLIGANRMDQTVHRYADFPALLDYCELSANPVGELVLRLFDVHTPERRRLSDLVCSALQVIEHIQDVAEDLAVGRVYLPQGDLARFGVTEADLALPAAPARVRALIAHETARATDLLRRGEPLVGTVRGRLRVLLAGFVAGGRAQLRAIEASGHDVLAASPKADKKRIAAEAALLLAPSPRRRRPRSTASSAGEPGPRTANHPGR</sequence>
<proteinExistence type="predicted"/>
<dbReference type="PANTHER" id="PTHR31480">
    <property type="entry name" value="BIFUNCTIONAL LYCOPENE CYCLASE/PHYTOENE SYNTHASE"/>
    <property type="match status" value="1"/>
</dbReference>
<dbReference type="GO" id="GO:0016114">
    <property type="term" value="P:terpenoid biosynthetic process"/>
    <property type="evidence" value="ECO:0007669"/>
    <property type="project" value="UniProtKB-ARBA"/>
</dbReference>
<reference evidence="2 3" key="1">
    <citation type="submission" date="2016-10" db="EMBL/GenBank/DDBJ databases">
        <title>Genome sequence of Streptomyces gilvigriseus MUSC 26.</title>
        <authorList>
            <person name="Lee L.-H."/>
            <person name="Ser H.-L."/>
        </authorList>
    </citation>
    <scope>NUCLEOTIDE SEQUENCE [LARGE SCALE GENOMIC DNA]</scope>
    <source>
        <strain evidence="2 3">MUSC 26</strain>
    </source>
</reference>
<dbReference type="SFLD" id="SFLDS00005">
    <property type="entry name" value="Isoprenoid_Synthase_Type_I"/>
    <property type="match status" value="1"/>
</dbReference>
<accession>A0A1J7BAV4</accession>
<dbReference type="STRING" id="1428644.BIV57_19590"/>
<dbReference type="NCBIfam" id="TIGR03464">
    <property type="entry name" value="HpnC"/>
    <property type="match status" value="1"/>
</dbReference>
<dbReference type="Proteomes" id="UP000243342">
    <property type="component" value="Unassembled WGS sequence"/>
</dbReference>